<feature type="domain" description="Protein kinase" evidence="1">
    <location>
        <begin position="132"/>
        <end position="437"/>
    </location>
</feature>
<reference evidence="2" key="2">
    <citation type="submission" date="2021-04" db="EMBL/GenBank/DDBJ databases">
        <authorList>
            <person name="Podell S."/>
        </authorList>
    </citation>
    <scope>NUCLEOTIDE SEQUENCE</scope>
    <source>
        <strain evidence="2">Hildebrandi</strain>
    </source>
</reference>
<sequence length="482" mass="54560">MKKVHRNTVTVFGVNLFWMVGLQSLRNLRLAVHPSTLPFDRSWNESQASVKKSVSIHRLYERVLFIDQYLEPIPKDNRSSTLLYLIPETDDSSAFRFQQDGKPSRTYAQECVPMGDWPNYTRPSCNSVHEIFSSADQLHIADWGGVSYVLEVEMNTYHGNVNATYIALKGNLFQMPMDKKRLEGRKMDAIVQEHLTSSPVVMSMYGLCGTSVLAPLSETGSLYDYMNSVRKGGTELTPLDKLKVAIHIAEGVAALHYGGGSDAPTFVHNDMDVSQFIFHNGFFQINDFNHGRFLQLVEDNKRICDRHSELSPGGFRAPEDVQDAISHNPVKNKKFLSILRSDDVPKKNGISLSKAEIYNMGVAIYMMLTGRWMWEDNPGRISTMQRLSVGERPPIPENYSNNTYTSAVVKTIEHCWNHSPDRRPTAREAANLLKGHFAKVVLGTNDTGTTKNLLKLHLKELQINLPELVEIEDGEEDFYKFV</sequence>
<name>A0A9K3KD13_9STRA</name>
<dbReference type="GO" id="GO:0004674">
    <property type="term" value="F:protein serine/threonine kinase activity"/>
    <property type="evidence" value="ECO:0007669"/>
    <property type="project" value="TreeGrafter"/>
</dbReference>
<dbReference type="AlphaFoldDB" id="A0A9K3KD13"/>
<proteinExistence type="predicted"/>
<keyword evidence="2" id="KW-0808">Transferase</keyword>
<keyword evidence="2" id="KW-0418">Kinase</keyword>
<dbReference type="InterPro" id="IPR051681">
    <property type="entry name" value="Ser/Thr_Kinases-Pseudokinases"/>
</dbReference>
<organism evidence="2 3">
    <name type="scientific">Nitzschia inconspicua</name>
    <dbReference type="NCBI Taxonomy" id="303405"/>
    <lineage>
        <taxon>Eukaryota</taxon>
        <taxon>Sar</taxon>
        <taxon>Stramenopiles</taxon>
        <taxon>Ochrophyta</taxon>
        <taxon>Bacillariophyta</taxon>
        <taxon>Bacillariophyceae</taxon>
        <taxon>Bacillariophycidae</taxon>
        <taxon>Bacillariales</taxon>
        <taxon>Bacillariaceae</taxon>
        <taxon>Nitzschia</taxon>
    </lineage>
</organism>
<dbReference type="OrthoDB" id="45972at2759"/>
<dbReference type="SMART" id="SM00220">
    <property type="entry name" value="S_TKc"/>
    <property type="match status" value="1"/>
</dbReference>
<reference evidence="2" key="1">
    <citation type="journal article" date="2021" name="Sci. Rep.">
        <title>Diploid genomic architecture of Nitzschia inconspicua, an elite biomass production diatom.</title>
        <authorList>
            <person name="Oliver A."/>
            <person name="Podell S."/>
            <person name="Pinowska A."/>
            <person name="Traller J.C."/>
            <person name="Smith S.R."/>
            <person name="McClure R."/>
            <person name="Beliaev A."/>
            <person name="Bohutskyi P."/>
            <person name="Hill E.A."/>
            <person name="Rabines A."/>
            <person name="Zheng H."/>
            <person name="Allen L.Z."/>
            <person name="Kuo A."/>
            <person name="Grigoriev I.V."/>
            <person name="Allen A.E."/>
            <person name="Hazlebeck D."/>
            <person name="Allen E.E."/>
        </authorList>
    </citation>
    <scope>NUCLEOTIDE SEQUENCE</scope>
    <source>
        <strain evidence="2">Hildebrandi</strain>
    </source>
</reference>
<evidence type="ECO:0000313" key="2">
    <source>
        <dbReference type="EMBL" id="KAG7341378.1"/>
    </source>
</evidence>
<evidence type="ECO:0000313" key="3">
    <source>
        <dbReference type="Proteomes" id="UP000693970"/>
    </source>
</evidence>
<dbReference type="PROSITE" id="PS50011">
    <property type="entry name" value="PROTEIN_KINASE_DOM"/>
    <property type="match status" value="1"/>
</dbReference>
<dbReference type="EMBL" id="JAGRRH010000026">
    <property type="protein sequence ID" value="KAG7341378.1"/>
    <property type="molecule type" value="Genomic_DNA"/>
</dbReference>
<keyword evidence="3" id="KW-1185">Reference proteome</keyword>
<dbReference type="Proteomes" id="UP000693970">
    <property type="component" value="Unassembled WGS sequence"/>
</dbReference>
<dbReference type="GO" id="GO:0005524">
    <property type="term" value="F:ATP binding"/>
    <property type="evidence" value="ECO:0007669"/>
    <property type="project" value="InterPro"/>
</dbReference>
<dbReference type="PANTHER" id="PTHR44329">
    <property type="entry name" value="SERINE/THREONINE-PROTEIN KINASE TNNI3K-RELATED"/>
    <property type="match status" value="1"/>
</dbReference>
<comment type="caution">
    <text evidence="2">The sequence shown here is derived from an EMBL/GenBank/DDBJ whole genome shotgun (WGS) entry which is preliminary data.</text>
</comment>
<accession>A0A9K3KD13</accession>
<evidence type="ECO:0000259" key="1">
    <source>
        <dbReference type="PROSITE" id="PS50011"/>
    </source>
</evidence>
<protein>
    <submittedName>
        <fullName evidence="2">Protein tyrosine kinase</fullName>
    </submittedName>
</protein>
<gene>
    <name evidence="2" type="ORF">IV203_023329</name>
</gene>
<dbReference type="InterPro" id="IPR000719">
    <property type="entry name" value="Prot_kinase_dom"/>
</dbReference>
<dbReference type="PANTHER" id="PTHR44329:SF214">
    <property type="entry name" value="PROTEIN KINASE DOMAIN-CONTAINING PROTEIN"/>
    <property type="match status" value="1"/>
</dbReference>